<keyword evidence="4" id="KW-0812">Transmembrane</keyword>
<dbReference type="InterPro" id="IPR051962">
    <property type="entry name" value="Cuticlin"/>
</dbReference>
<dbReference type="GO" id="GO:0005886">
    <property type="term" value="C:plasma membrane"/>
    <property type="evidence" value="ECO:0007669"/>
    <property type="project" value="UniProtKB-SubCell"/>
</dbReference>
<evidence type="ECO:0000256" key="2">
    <source>
        <dbReference type="ARBA" id="ARBA00022460"/>
    </source>
</evidence>
<evidence type="ECO:0000256" key="4">
    <source>
        <dbReference type="ARBA" id="ARBA00022692"/>
    </source>
</evidence>
<feature type="domain" description="ZP" evidence="10">
    <location>
        <begin position="40"/>
        <end position="301"/>
    </location>
</feature>
<feature type="signal peptide" evidence="9">
    <location>
        <begin position="1"/>
        <end position="26"/>
    </location>
</feature>
<dbReference type="Pfam" id="PF25301">
    <property type="entry name" value="CUT_C"/>
    <property type="match status" value="2"/>
</dbReference>
<dbReference type="PROSITE" id="PS51034">
    <property type="entry name" value="ZP_2"/>
    <property type="match status" value="1"/>
</dbReference>
<dbReference type="InterPro" id="IPR057475">
    <property type="entry name" value="CUT_C"/>
</dbReference>
<feature type="compositionally biased region" description="Polar residues" evidence="8">
    <location>
        <begin position="364"/>
        <end position="380"/>
    </location>
</feature>
<reference evidence="12" key="1">
    <citation type="submission" date="2017-02" db="UniProtKB">
        <authorList>
            <consortium name="WormBaseParasite"/>
        </authorList>
    </citation>
    <scope>IDENTIFICATION</scope>
</reference>
<evidence type="ECO:0000256" key="8">
    <source>
        <dbReference type="SAM" id="MobiDB-lite"/>
    </source>
</evidence>
<evidence type="ECO:0000256" key="6">
    <source>
        <dbReference type="ARBA" id="ARBA00022989"/>
    </source>
</evidence>
<keyword evidence="7" id="KW-0472">Membrane</keyword>
<keyword evidence="5 9" id="KW-0732">Signal</keyword>
<keyword evidence="11" id="KW-1185">Reference proteome</keyword>
<evidence type="ECO:0000256" key="5">
    <source>
        <dbReference type="ARBA" id="ARBA00022729"/>
    </source>
</evidence>
<name>A0A0N5AQL7_9BILA</name>
<feature type="region of interest" description="Disordered" evidence="8">
    <location>
        <begin position="318"/>
        <end position="394"/>
    </location>
</feature>
<dbReference type="GO" id="GO:0042302">
    <property type="term" value="F:structural constituent of cuticle"/>
    <property type="evidence" value="ECO:0007669"/>
    <property type="project" value="UniProtKB-KW"/>
</dbReference>
<proteinExistence type="predicted"/>
<sequence length="394" mass="44533">MTNLNYFTEKMLRILLLFALIYQVYPIPINNGVVGNPEIECGSDAITISFNTQDSFNGHVYVKGMFDQDECRVAGDGDDGARIKLHFDTCNVHRSRSLNPRGIFVSASVIISFHPQFVTKVDRAYRIQCFYMEADKTVSADLEISDITTLFYSVTVPMPILDGGPNGEPVRVALVGQQVYHKWTCDSETMKSEQKIGFPKFYDDILFDITGDIFCALVHSCYVNDGNDNRIEILDLNGCATDKYLLNNLEYPTDLMAGQEAHVYKYADKTQLYYQCQISITVKEVNGICPRPECPEPKGFGSINFVEKGNSNLIKANKVVSEEFSDEDENESEEDTNEESPEVLQSTQQNTQRVSGGESERTLKTNLNQNRFESQKTLSNAREENRDQVVQNVR</sequence>
<feature type="compositionally biased region" description="Acidic residues" evidence="8">
    <location>
        <begin position="323"/>
        <end position="341"/>
    </location>
</feature>
<dbReference type="InterPro" id="IPR056953">
    <property type="entry name" value="CUT_N"/>
</dbReference>
<evidence type="ECO:0000313" key="12">
    <source>
        <dbReference type="WBParaSite" id="SMUV_0000698701-mRNA-1"/>
    </source>
</evidence>
<dbReference type="Proteomes" id="UP000046393">
    <property type="component" value="Unplaced"/>
</dbReference>
<feature type="chain" id="PRO_5005893360" evidence="9">
    <location>
        <begin position="27"/>
        <end position="394"/>
    </location>
</feature>
<evidence type="ECO:0000256" key="3">
    <source>
        <dbReference type="ARBA" id="ARBA00022475"/>
    </source>
</evidence>
<dbReference type="SMART" id="SM00241">
    <property type="entry name" value="ZP"/>
    <property type="match status" value="1"/>
</dbReference>
<organism evidence="11 12">
    <name type="scientific">Syphacia muris</name>
    <dbReference type="NCBI Taxonomy" id="451379"/>
    <lineage>
        <taxon>Eukaryota</taxon>
        <taxon>Metazoa</taxon>
        <taxon>Ecdysozoa</taxon>
        <taxon>Nematoda</taxon>
        <taxon>Chromadorea</taxon>
        <taxon>Rhabditida</taxon>
        <taxon>Spirurina</taxon>
        <taxon>Oxyuridomorpha</taxon>
        <taxon>Oxyuroidea</taxon>
        <taxon>Oxyuridae</taxon>
        <taxon>Syphacia</taxon>
    </lineage>
</organism>
<accession>A0A0N5AQL7</accession>
<keyword evidence="6" id="KW-1133">Transmembrane helix</keyword>
<dbReference type="PANTHER" id="PTHR22907">
    <property type="entry name" value="GH04558P"/>
    <property type="match status" value="1"/>
</dbReference>
<evidence type="ECO:0000259" key="10">
    <source>
        <dbReference type="PROSITE" id="PS51034"/>
    </source>
</evidence>
<evidence type="ECO:0000256" key="9">
    <source>
        <dbReference type="SAM" id="SignalP"/>
    </source>
</evidence>
<dbReference type="WBParaSite" id="SMUV_0000698701-mRNA-1">
    <property type="protein sequence ID" value="SMUV_0000698701-mRNA-1"/>
    <property type="gene ID" value="SMUV_0000698701"/>
</dbReference>
<dbReference type="PANTHER" id="PTHR22907:SF51">
    <property type="entry name" value="CUTICLIN-1"/>
    <property type="match status" value="1"/>
</dbReference>
<feature type="compositionally biased region" description="Polar residues" evidence="8">
    <location>
        <begin position="343"/>
        <end position="354"/>
    </location>
</feature>
<evidence type="ECO:0000313" key="11">
    <source>
        <dbReference type="Proteomes" id="UP000046393"/>
    </source>
</evidence>
<keyword evidence="3" id="KW-1003">Cell membrane</keyword>
<evidence type="ECO:0000256" key="7">
    <source>
        <dbReference type="ARBA" id="ARBA00023136"/>
    </source>
</evidence>
<dbReference type="Pfam" id="PF25057">
    <property type="entry name" value="CUT_N"/>
    <property type="match status" value="1"/>
</dbReference>
<dbReference type="AlphaFoldDB" id="A0A0N5AQL7"/>
<dbReference type="InterPro" id="IPR001507">
    <property type="entry name" value="ZP_dom"/>
</dbReference>
<dbReference type="STRING" id="451379.A0A0N5AQL7"/>
<comment type="subcellular location">
    <subcellularLocation>
        <location evidence="1">Cell membrane</location>
        <topology evidence="1">Single-pass type I membrane protein</topology>
    </subcellularLocation>
</comment>
<protein>
    <submittedName>
        <fullName evidence="12">ZP domain-containing protein</fullName>
    </submittedName>
</protein>
<keyword evidence="2" id="KW-0193">Cuticle</keyword>
<evidence type="ECO:0000256" key="1">
    <source>
        <dbReference type="ARBA" id="ARBA00004251"/>
    </source>
</evidence>